<sequence length="135" mass="14347">MTRREALIYAGVGFSVWLNGAVTFRLGGRMLFTHGPAVTAAVALVIAALVCLALRATMAWRKADVSQSVEIAVIMALPGLFGETARLAVFPWATGLPESAGPSFAAVIFFGNAVLLAYAYLRAQQRHRPPGTITD</sequence>
<dbReference type="RefSeq" id="WP_211938416.1">
    <property type="nucleotide sequence ID" value="NZ_CP073078.1"/>
</dbReference>
<dbReference type="InterPro" id="IPR020509">
    <property type="entry name" value="Uncharacterised_YnzE"/>
</dbReference>
<evidence type="ECO:0000256" key="1">
    <source>
        <dbReference type="SAM" id="Phobius"/>
    </source>
</evidence>
<accession>A0A975IV31</accession>
<dbReference type="Pfam" id="PF17329">
    <property type="entry name" value="DUF5367"/>
    <property type="match status" value="1"/>
</dbReference>
<dbReference type="EMBL" id="CP073078">
    <property type="protein sequence ID" value="QUD88365.1"/>
    <property type="molecule type" value="Genomic_DNA"/>
</dbReference>
<feature type="transmembrane region" description="Helical" evidence="1">
    <location>
        <begin position="69"/>
        <end position="89"/>
    </location>
</feature>
<feature type="transmembrane region" description="Helical" evidence="1">
    <location>
        <begin position="38"/>
        <end position="57"/>
    </location>
</feature>
<dbReference type="KEGG" id="caul:KCG34_00265"/>
<dbReference type="Proteomes" id="UP000676409">
    <property type="component" value="Chromosome"/>
</dbReference>
<keyword evidence="1" id="KW-1133">Transmembrane helix</keyword>
<keyword evidence="1" id="KW-0472">Membrane</keyword>
<reference evidence="2" key="1">
    <citation type="submission" date="2021-04" db="EMBL/GenBank/DDBJ databases">
        <title>The complete genome sequence of Caulobacter sp. S6.</title>
        <authorList>
            <person name="Tang Y."/>
            <person name="Ouyang W."/>
            <person name="Liu Q."/>
            <person name="Huang B."/>
            <person name="Guo Z."/>
            <person name="Lei P."/>
        </authorList>
    </citation>
    <scope>NUCLEOTIDE SEQUENCE</scope>
    <source>
        <strain evidence="2">S6</strain>
    </source>
</reference>
<proteinExistence type="predicted"/>
<feature type="transmembrane region" description="Helical" evidence="1">
    <location>
        <begin position="7"/>
        <end position="26"/>
    </location>
</feature>
<evidence type="ECO:0000313" key="2">
    <source>
        <dbReference type="EMBL" id="QUD88365.1"/>
    </source>
</evidence>
<dbReference type="AlphaFoldDB" id="A0A975IV31"/>
<keyword evidence="1" id="KW-0812">Transmembrane</keyword>
<keyword evidence="3" id="KW-1185">Reference proteome</keyword>
<feature type="transmembrane region" description="Helical" evidence="1">
    <location>
        <begin position="101"/>
        <end position="121"/>
    </location>
</feature>
<organism evidence="2 3">
    <name type="scientific">Phenylobacterium montanum</name>
    <dbReference type="NCBI Taxonomy" id="2823693"/>
    <lineage>
        <taxon>Bacteria</taxon>
        <taxon>Pseudomonadati</taxon>
        <taxon>Pseudomonadota</taxon>
        <taxon>Alphaproteobacteria</taxon>
        <taxon>Caulobacterales</taxon>
        <taxon>Caulobacteraceae</taxon>
        <taxon>Phenylobacterium</taxon>
    </lineage>
</organism>
<name>A0A975IV31_9CAUL</name>
<gene>
    <name evidence="2" type="ORF">KCG34_00265</name>
</gene>
<evidence type="ECO:0000313" key="3">
    <source>
        <dbReference type="Proteomes" id="UP000676409"/>
    </source>
</evidence>
<protein>
    <submittedName>
        <fullName evidence="2">DUF5367 family protein</fullName>
    </submittedName>
</protein>